<keyword evidence="3" id="KW-1185">Reference proteome</keyword>
<feature type="compositionally biased region" description="Polar residues" evidence="1">
    <location>
        <begin position="86"/>
        <end position="112"/>
    </location>
</feature>
<dbReference type="AlphaFoldDB" id="A0A811V1D5"/>
<evidence type="ECO:0000313" key="3">
    <source>
        <dbReference type="Proteomes" id="UP000606786"/>
    </source>
</evidence>
<reference evidence="2" key="1">
    <citation type="submission" date="2020-11" db="EMBL/GenBank/DDBJ databases">
        <authorList>
            <person name="Whitehead M."/>
        </authorList>
    </citation>
    <scope>NUCLEOTIDE SEQUENCE</scope>
    <source>
        <strain evidence="2">EGII</strain>
    </source>
</reference>
<gene>
    <name evidence="2" type="ORF">CCAP1982_LOCUS13274</name>
</gene>
<proteinExistence type="predicted"/>
<evidence type="ECO:0000256" key="1">
    <source>
        <dbReference type="SAM" id="MobiDB-lite"/>
    </source>
</evidence>
<comment type="caution">
    <text evidence="2">The sequence shown here is derived from an EMBL/GenBank/DDBJ whole genome shotgun (WGS) entry which is preliminary data.</text>
</comment>
<dbReference type="EMBL" id="CAJHJT010000034">
    <property type="protein sequence ID" value="CAD7004890.1"/>
    <property type="molecule type" value="Genomic_DNA"/>
</dbReference>
<protein>
    <submittedName>
        <fullName evidence="2">(Mediterranean fruit fly) hypothetical protein</fullName>
    </submittedName>
</protein>
<name>A0A811V1D5_CERCA</name>
<evidence type="ECO:0000313" key="2">
    <source>
        <dbReference type="EMBL" id="CAD7004890.1"/>
    </source>
</evidence>
<accession>A0A811V1D5</accession>
<sequence length="121" mass="14300">MKVRRNRAENEMRSKLIETKIDRFPVFFPPLEIKVTNKRVARNNRFRQRFVCRVRVLLKYLYKAQIHFSSFAGMARTNISLGVHDSPQQSGSQTTNYRQQTTDNRQTTSDSHNIAWQLQQA</sequence>
<organism evidence="2 3">
    <name type="scientific">Ceratitis capitata</name>
    <name type="common">Mediterranean fruit fly</name>
    <name type="synonym">Tephritis capitata</name>
    <dbReference type="NCBI Taxonomy" id="7213"/>
    <lineage>
        <taxon>Eukaryota</taxon>
        <taxon>Metazoa</taxon>
        <taxon>Ecdysozoa</taxon>
        <taxon>Arthropoda</taxon>
        <taxon>Hexapoda</taxon>
        <taxon>Insecta</taxon>
        <taxon>Pterygota</taxon>
        <taxon>Neoptera</taxon>
        <taxon>Endopterygota</taxon>
        <taxon>Diptera</taxon>
        <taxon>Brachycera</taxon>
        <taxon>Muscomorpha</taxon>
        <taxon>Tephritoidea</taxon>
        <taxon>Tephritidae</taxon>
        <taxon>Ceratitis</taxon>
        <taxon>Ceratitis</taxon>
    </lineage>
</organism>
<dbReference type="Proteomes" id="UP000606786">
    <property type="component" value="Unassembled WGS sequence"/>
</dbReference>
<feature type="region of interest" description="Disordered" evidence="1">
    <location>
        <begin position="81"/>
        <end position="112"/>
    </location>
</feature>